<name>A0A5M3MAS6_CONPW</name>
<keyword evidence="2" id="KW-1185">Reference proteome</keyword>
<dbReference type="KEGG" id="cput:CONPUDRAFT_159174"/>
<proteinExistence type="predicted"/>
<dbReference type="Proteomes" id="UP000053558">
    <property type="component" value="Unassembled WGS sequence"/>
</dbReference>
<reference evidence="2" key="1">
    <citation type="journal article" date="2012" name="Science">
        <title>The Paleozoic origin of enzymatic lignin decomposition reconstructed from 31 fungal genomes.</title>
        <authorList>
            <person name="Floudas D."/>
            <person name="Binder M."/>
            <person name="Riley R."/>
            <person name="Barry K."/>
            <person name="Blanchette R.A."/>
            <person name="Henrissat B."/>
            <person name="Martinez A.T."/>
            <person name="Otillar R."/>
            <person name="Spatafora J.W."/>
            <person name="Yadav J.S."/>
            <person name="Aerts A."/>
            <person name="Benoit I."/>
            <person name="Boyd A."/>
            <person name="Carlson A."/>
            <person name="Copeland A."/>
            <person name="Coutinho P.M."/>
            <person name="de Vries R.P."/>
            <person name="Ferreira P."/>
            <person name="Findley K."/>
            <person name="Foster B."/>
            <person name="Gaskell J."/>
            <person name="Glotzer D."/>
            <person name="Gorecki P."/>
            <person name="Heitman J."/>
            <person name="Hesse C."/>
            <person name="Hori C."/>
            <person name="Igarashi K."/>
            <person name="Jurgens J.A."/>
            <person name="Kallen N."/>
            <person name="Kersten P."/>
            <person name="Kohler A."/>
            <person name="Kuees U."/>
            <person name="Kumar T.K.A."/>
            <person name="Kuo A."/>
            <person name="LaButti K."/>
            <person name="Larrondo L.F."/>
            <person name="Lindquist E."/>
            <person name="Ling A."/>
            <person name="Lombard V."/>
            <person name="Lucas S."/>
            <person name="Lundell T."/>
            <person name="Martin R."/>
            <person name="McLaughlin D.J."/>
            <person name="Morgenstern I."/>
            <person name="Morin E."/>
            <person name="Murat C."/>
            <person name="Nagy L.G."/>
            <person name="Nolan M."/>
            <person name="Ohm R.A."/>
            <person name="Patyshakuliyeva A."/>
            <person name="Rokas A."/>
            <person name="Ruiz-Duenas F.J."/>
            <person name="Sabat G."/>
            <person name="Salamov A."/>
            <person name="Samejima M."/>
            <person name="Schmutz J."/>
            <person name="Slot J.C."/>
            <person name="St John F."/>
            <person name="Stenlid J."/>
            <person name="Sun H."/>
            <person name="Sun S."/>
            <person name="Syed K."/>
            <person name="Tsang A."/>
            <person name="Wiebenga A."/>
            <person name="Young D."/>
            <person name="Pisabarro A."/>
            <person name="Eastwood D.C."/>
            <person name="Martin F."/>
            <person name="Cullen D."/>
            <person name="Grigoriev I.V."/>
            <person name="Hibbett D.S."/>
        </authorList>
    </citation>
    <scope>NUCLEOTIDE SEQUENCE [LARGE SCALE GENOMIC DNA]</scope>
    <source>
        <strain evidence="2">RWD-64-598 SS2</strain>
    </source>
</reference>
<gene>
    <name evidence="1" type="ORF">CONPUDRAFT_159174</name>
</gene>
<sequence length="96" mass="10941">MLVFPVFAKKKARADTASFDRKITQPMVCVMQRPTVPRRQEECPALSVRRPRGQHEDARYWTPLTPVPAVLGITEDLGTAIYISLSTERYVLPRTL</sequence>
<evidence type="ECO:0000313" key="1">
    <source>
        <dbReference type="EMBL" id="EIW75741.1"/>
    </source>
</evidence>
<protein>
    <submittedName>
        <fullName evidence="1">Uncharacterized protein</fullName>
    </submittedName>
</protein>
<accession>A0A5M3MAS6</accession>
<organism evidence="1 2">
    <name type="scientific">Coniophora puteana (strain RWD-64-598)</name>
    <name type="common">Brown rot fungus</name>
    <dbReference type="NCBI Taxonomy" id="741705"/>
    <lineage>
        <taxon>Eukaryota</taxon>
        <taxon>Fungi</taxon>
        <taxon>Dikarya</taxon>
        <taxon>Basidiomycota</taxon>
        <taxon>Agaricomycotina</taxon>
        <taxon>Agaricomycetes</taxon>
        <taxon>Agaricomycetidae</taxon>
        <taxon>Boletales</taxon>
        <taxon>Coniophorineae</taxon>
        <taxon>Coniophoraceae</taxon>
        <taxon>Coniophora</taxon>
    </lineage>
</organism>
<comment type="caution">
    <text evidence="1">The sequence shown here is derived from an EMBL/GenBank/DDBJ whole genome shotgun (WGS) entry which is preliminary data.</text>
</comment>
<evidence type="ECO:0000313" key="2">
    <source>
        <dbReference type="Proteomes" id="UP000053558"/>
    </source>
</evidence>
<dbReference type="EMBL" id="JH711588">
    <property type="protein sequence ID" value="EIW75741.1"/>
    <property type="molecule type" value="Genomic_DNA"/>
</dbReference>
<dbReference type="GeneID" id="19204052"/>
<dbReference type="AlphaFoldDB" id="A0A5M3MAS6"/>
<dbReference type="RefSeq" id="XP_007774417.1">
    <property type="nucleotide sequence ID" value="XM_007776227.1"/>
</dbReference>